<dbReference type="Pfam" id="PF12900">
    <property type="entry name" value="Pyridox_ox_2"/>
    <property type="match status" value="1"/>
</dbReference>
<protein>
    <submittedName>
        <fullName evidence="1">Pyridoxamine 5'-phosphate oxidase family protein</fullName>
    </submittedName>
</protein>
<comment type="caution">
    <text evidence="1">The sequence shown here is derived from an EMBL/GenBank/DDBJ whole genome shotgun (WGS) entry which is preliminary data.</text>
</comment>
<dbReference type="EMBL" id="JBDFRB010000004">
    <property type="protein sequence ID" value="MEN2744130.1"/>
    <property type="molecule type" value="Genomic_DNA"/>
</dbReference>
<accession>A0ABU9WY69</accession>
<dbReference type="Proteomes" id="UP001422074">
    <property type="component" value="Unassembled WGS sequence"/>
</dbReference>
<organism evidence="1 2">
    <name type="scientific">Sinomonas halotolerans</name>
    <dbReference type="NCBI Taxonomy" id="1644133"/>
    <lineage>
        <taxon>Bacteria</taxon>
        <taxon>Bacillati</taxon>
        <taxon>Actinomycetota</taxon>
        <taxon>Actinomycetes</taxon>
        <taxon>Micrococcales</taxon>
        <taxon>Micrococcaceae</taxon>
        <taxon>Sinomonas</taxon>
    </lineage>
</organism>
<reference evidence="1 2" key="1">
    <citation type="submission" date="2024-05" db="EMBL/GenBank/DDBJ databases">
        <title>Sinomonas sp. nov., isolated from a waste landfill.</title>
        <authorList>
            <person name="Zhao Y."/>
        </authorList>
    </citation>
    <scope>NUCLEOTIDE SEQUENCE [LARGE SCALE GENOMIC DNA]</scope>
    <source>
        <strain evidence="1 2">CCTCC AB2014300</strain>
    </source>
</reference>
<keyword evidence="2" id="KW-1185">Reference proteome</keyword>
<dbReference type="InterPro" id="IPR012349">
    <property type="entry name" value="Split_barrel_FMN-bd"/>
</dbReference>
<name>A0ABU9WY69_9MICC</name>
<proteinExistence type="predicted"/>
<dbReference type="InterPro" id="IPR024747">
    <property type="entry name" value="Pyridox_Oxase-rel"/>
</dbReference>
<evidence type="ECO:0000313" key="2">
    <source>
        <dbReference type="Proteomes" id="UP001422074"/>
    </source>
</evidence>
<gene>
    <name evidence="1" type="ORF">ABCQ75_06210</name>
</gene>
<dbReference type="RefSeq" id="WP_345883958.1">
    <property type="nucleotide sequence ID" value="NZ_JBDFRB010000004.1"/>
</dbReference>
<evidence type="ECO:0000313" key="1">
    <source>
        <dbReference type="EMBL" id="MEN2744130.1"/>
    </source>
</evidence>
<dbReference type="Gene3D" id="2.30.110.10">
    <property type="entry name" value="Electron Transport, Fmn-binding Protein, Chain A"/>
    <property type="match status" value="1"/>
</dbReference>
<sequence>MSEVNMGYGPGARHADHELDEEQCWSLLGSSGIGRLGFVHEGRVAVYPVGYIVSQGAVFVRTSREGTIARSLPSQGAALETDSLQPAVKAGWSVLVNGTAEAVEDEAELTRLFGLAAEEPWAGGVRDLFVRIRPERLSGRQVYLAP</sequence>
<dbReference type="SUPFAM" id="SSF50475">
    <property type="entry name" value="FMN-binding split barrel"/>
    <property type="match status" value="1"/>
</dbReference>